<proteinExistence type="predicted"/>
<feature type="transmembrane region" description="Helical" evidence="1">
    <location>
        <begin position="76"/>
        <end position="98"/>
    </location>
</feature>
<sequence>MEAYVPKPENENPRRHADQLFDAYEVNTVPLSSISRWLKFGWDDLMANPKASLPYGLIFALGGILVNLIMYNDPVFVVAATAGFLLMGPFLATGEYDISRELESGRKISFVQSMKAVSKNSVSFGIYAIFLGLIIVFWVRIAAVITGLFFHNVDVQQESFWGMWQSMVDMPQGPLYAFIFLGVGFLFAAVVYVTGVVTPQLLLDRKVDIVTAASTSVRAVMKSPATFALWAVVISAITGLGLLTFDLGLIITMPWISHASWHLYREVVTTRKEIPKEPL</sequence>
<evidence type="ECO:0000313" key="2">
    <source>
        <dbReference type="EMBL" id="WGZ89727.1"/>
    </source>
</evidence>
<dbReference type="InterPro" id="IPR018692">
    <property type="entry name" value="DUF2189"/>
</dbReference>
<gene>
    <name evidence="2" type="ORF">QJT80_09450</name>
</gene>
<evidence type="ECO:0000256" key="1">
    <source>
        <dbReference type="SAM" id="Phobius"/>
    </source>
</evidence>
<dbReference type="AlphaFoldDB" id="A0AA95H1Q5"/>
<dbReference type="Pfam" id="PF09955">
    <property type="entry name" value="DUF2189"/>
    <property type="match status" value="1"/>
</dbReference>
<dbReference type="Proteomes" id="UP001300672">
    <property type="component" value="Chromosome"/>
</dbReference>
<reference evidence="2" key="1">
    <citation type="journal article" date="2023" name="Int. J. Mol. Sci.">
        <title>Metagenomics Revealed a New Genus 'Candidatus Thiocaldithrix dubininis' gen. nov., sp. nov. and a New Species 'Candidatus Thiothrix putei' sp. nov. in the Family Thiotrichaceae, Some Members of Which Have Traits of Both Na+- and H+-Motive Energetics.</title>
        <authorList>
            <person name="Ravin N.V."/>
            <person name="Muntyan M.S."/>
            <person name="Smolyakov D.D."/>
            <person name="Rudenko T.S."/>
            <person name="Beletsky A.V."/>
            <person name="Mardanov A.V."/>
            <person name="Grabovich M.Y."/>
        </authorList>
    </citation>
    <scope>NUCLEOTIDE SEQUENCE</scope>
    <source>
        <strain evidence="2">GKL-01</strain>
    </source>
</reference>
<feature type="transmembrane region" description="Helical" evidence="1">
    <location>
        <begin position="53"/>
        <end position="70"/>
    </location>
</feature>
<keyword evidence="1" id="KW-1133">Transmembrane helix</keyword>
<dbReference type="KEGG" id="tdu:QJT80_09450"/>
<reference evidence="2" key="2">
    <citation type="submission" date="2023-04" db="EMBL/GenBank/DDBJ databases">
        <authorList>
            <person name="Beletskiy A.V."/>
            <person name="Mardanov A.V."/>
            <person name="Ravin N.V."/>
        </authorList>
    </citation>
    <scope>NUCLEOTIDE SEQUENCE</scope>
    <source>
        <strain evidence="2">GKL-01</strain>
    </source>
</reference>
<accession>A0AA95H1Q5</accession>
<feature type="transmembrane region" description="Helical" evidence="1">
    <location>
        <begin position="227"/>
        <end position="256"/>
    </location>
</feature>
<protein>
    <submittedName>
        <fullName evidence="2">DUF2189 domain-containing protein</fullName>
    </submittedName>
</protein>
<name>A0AA95H1Q5_9GAMM</name>
<keyword evidence="1" id="KW-0472">Membrane</keyword>
<keyword evidence="1" id="KW-0812">Transmembrane</keyword>
<feature type="transmembrane region" description="Helical" evidence="1">
    <location>
        <begin position="124"/>
        <end position="150"/>
    </location>
</feature>
<feature type="transmembrane region" description="Helical" evidence="1">
    <location>
        <begin position="175"/>
        <end position="197"/>
    </location>
</feature>
<organism evidence="2">
    <name type="scientific">Candidatus Thiocaldithrix dubininis</name>
    <dbReference type="NCBI Taxonomy" id="3080823"/>
    <lineage>
        <taxon>Bacteria</taxon>
        <taxon>Pseudomonadati</taxon>
        <taxon>Pseudomonadota</taxon>
        <taxon>Gammaproteobacteria</taxon>
        <taxon>Thiotrichales</taxon>
        <taxon>Thiotrichaceae</taxon>
        <taxon>Candidatus Thiocaldithrix</taxon>
    </lineage>
</organism>
<dbReference type="EMBL" id="CP124755">
    <property type="protein sequence ID" value="WGZ89727.1"/>
    <property type="molecule type" value="Genomic_DNA"/>
</dbReference>